<sequence length="167" mass="19706">MSYGCDAPTYYYDVPENERQQRFEINSDICIMDDEYYFIQGCLEIPIINSNKVFTWNVWVSLSEESFNKTMELWETEGRKTEDPYFGWLSTSILGYPDTLNLKTNVYTRDIGIRPYIELEPNDHPLAVEQREGITLERIAEMKEIVAQKTLFPKLPSDQLVNYIYSR</sequence>
<dbReference type="EMBL" id="JAMBOP010000004">
    <property type="protein sequence ID" value="MCM3735206.1"/>
    <property type="molecule type" value="Genomic_DNA"/>
</dbReference>
<keyword evidence="2" id="KW-1185">Reference proteome</keyword>
<gene>
    <name evidence="1" type="ORF">M3215_05070</name>
</gene>
<accession>A0ACC6A2T1</accession>
<proteinExistence type="predicted"/>
<comment type="caution">
    <text evidence="1">The sequence shown here is derived from an EMBL/GenBank/DDBJ whole genome shotgun (WGS) entry which is preliminary data.</text>
</comment>
<evidence type="ECO:0000313" key="1">
    <source>
        <dbReference type="EMBL" id="MCM3735206.1"/>
    </source>
</evidence>
<protein>
    <submittedName>
        <fullName evidence="1">DUF2199 domain-containing protein</fullName>
    </submittedName>
</protein>
<organism evidence="1 2">
    <name type="scientific">Bacillus cytotoxicus</name>
    <dbReference type="NCBI Taxonomy" id="580165"/>
    <lineage>
        <taxon>Bacteria</taxon>
        <taxon>Bacillati</taxon>
        <taxon>Bacillota</taxon>
        <taxon>Bacilli</taxon>
        <taxon>Bacillales</taxon>
        <taxon>Bacillaceae</taxon>
        <taxon>Bacillus</taxon>
        <taxon>Bacillus cereus group</taxon>
    </lineage>
</organism>
<reference evidence="1" key="1">
    <citation type="submission" date="2022-05" db="EMBL/GenBank/DDBJ databases">
        <title>Comparative Genomics of Spacecraft Associated Microbes.</title>
        <authorList>
            <person name="Tran M.T."/>
            <person name="Wright A."/>
            <person name="Seuylemezian A."/>
            <person name="Eisen J."/>
            <person name="Coil D."/>
        </authorList>
    </citation>
    <scope>NUCLEOTIDE SEQUENCE</scope>
    <source>
        <strain evidence="1">FAIRING 10M-2.2</strain>
    </source>
</reference>
<dbReference type="Proteomes" id="UP001202289">
    <property type="component" value="Unassembled WGS sequence"/>
</dbReference>
<name>A0ACC6A2T1_9BACI</name>
<evidence type="ECO:0000313" key="2">
    <source>
        <dbReference type="Proteomes" id="UP001202289"/>
    </source>
</evidence>